<gene>
    <name evidence="1" type="ORF">TBK1r_40870</name>
</gene>
<evidence type="ECO:0008006" key="3">
    <source>
        <dbReference type="Google" id="ProtNLM"/>
    </source>
</evidence>
<accession>A0ABX5XSZ6</accession>
<evidence type="ECO:0000313" key="1">
    <source>
        <dbReference type="EMBL" id="QDV85133.1"/>
    </source>
</evidence>
<proteinExistence type="predicted"/>
<name>A0ABX5XSZ6_9BACT</name>
<reference evidence="1 2" key="1">
    <citation type="submission" date="2019-02" db="EMBL/GenBank/DDBJ databases">
        <title>Deep-cultivation of Planctomycetes and their phenomic and genomic characterization uncovers novel biology.</title>
        <authorList>
            <person name="Wiegand S."/>
            <person name="Jogler M."/>
            <person name="Boedeker C."/>
            <person name="Pinto D."/>
            <person name="Vollmers J."/>
            <person name="Rivas-Marin E."/>
            <person name="Kohn T."/>
            <person name="Peeters S.H."/>
            <person name="Heuer A."/>
            <person name="Rast P."/>
            <person name="Oberbeckmann S."/>
            <person name="Bunk B."/>
            <person name="Jeske O."/>
            <person name="Meyerdierks A."/>
            <person name="Storesund J.E."/>
            <person name="Kallscheuer N."/>
            <person name="Luecker S."/>
            <person name="Lage O.M."/>
            <person name="Pohl T."/>
            <person name="Merkel B.J."/>
            <person name="Hornburger P."/>
            <person name="Mueller R.-W."/>
            <person name="Bruemmer F."/>
            <person name="Labrenz M."/>
            <person name="Spormann A.M."/>
            <person name="Op den Camp H."/>
            <person name="Overmann J."/>
            <person name="Amann R."/>
            <person name="Jetten M.S.M."/>
            <person name="Mascher T."/>
            <person name="Medema M.H."/>
            <person name="Devos D.P."/>
            <person name="Kaster A.-K."/>
            <person name="Ovreas L."/>
            <person name="Rohde M."/>
            <person name="Galperin M.Y."/>
            <person name="Jogler C."/>
        </authorList>
    </citation>
    <scope>NUCLEOTIDE SEQUENCE [LARGE SCALE GENOMIC DNA]</scope>
    <source>
        <strain evidence="1 2">TBK1r</strain>
    </source>
</reference>
<sequence>MIEPNGRETNAEYSSPVPILNSGDVLDSDEFFRRYAASPGNVAAERINGRVYLMSPLRAASHGDPHALFATWLGTRIRRDLRSAVRAVIMNCVWRGT</sequence>
<organism evidence="1 2">
    <name type="scientific">Stieleria magnilauensis</name>
    <dbReference type="NCBI Taxonomy" id="2527963"/>
    <lineage>
        <taxon>Bacteria</taxon>
        <taxon>Pseudomonadati</taxon>
        <taxon>Planctomycetota</taxon>
        <taxon>Planctomycetia</taxon>
        <taxon>Pirellulales</taxon>
        <taxon>Pirellulaceae</taxon>
        <taxon>Stieleria</taxon>
    </lineage>
</organism>
<dbReference type="Proteomes" id="UP000318081">
    <property type="component" value="Chromosome"/>
</dbReference>
<evidence type="ECO:0000313" key="2">
    <source>
        <dbReference type="Proteomes" id="UP000318081"/>
    </source>
</evidence>
<keyword evidence="2" id="KW-1185">Reference proteome</keyword>
<dbReference type="EMBL" id="CP036432">
    <property type="protein sequence ID" value="QDV85133.1"/>
    <property type="molecule type" value="Genomic_DNA"/>
</dbReference>
<protein>
    <recommendedName>
        <fullName evidence="3">Restriction endonuclease domain-containing protein</fullName>
    </recommendedName>
</protein>